<dbReference type="Pfam" id="PF03958">
    <property type="entry name" value="Secretin_N"/>
    <property type="match status" value="2"/>
</dbReference>
<evidence type="ECO:0000256" key="5">
    <source>
        <dbReference type="RuleBase" id="RU004004"/>
    </source>
</evidence>
<sequence>MILRPFSLPPAAVLALALALATASSTPPAAHAQEPEPATPAAGASAPAGEVPAPPVALTTPLTPAGNPDERLSQFNFPSMPLSMVIPELENLTGRTVLRQQGLPNVEITLVFKTPPTRAEALQALETVLNLNQIALVPLGDKFVKMLPMPSVRFEAPLMIDGSALGYPPSGRVATKLFQLEFLRVAEFVPQIATLLNASIGSFSLFEKANAVLITDSISTLQRIEVLLKKLDQPVSAGIGTKFYTLRFAKASDLVAKLRSILQGPLLQQLSSATTYNADDRTNQVVLICDQRQFPFFDDLVAKLDVKADPNTRTEVIHLNNANAKDVATLLSTLIAGQTKAAQQAQAASVTANQRQQRQQQQATARTANQPANAANRTGQATAALAPATTVTLPGGNLGLPSSEEFSTLITIQPDERINAVVVSGTVDDIRIIQELVAKIDILLAQVRIEVVIAEVSLSDNQESGIDALGLQVVGGKLTGVGASGPGFVASALSTSGTTGGFFNIAGQLSGVLSLDTRPRKTNTTIISTPSIVTAHNKEAYIKVGEKRPVITGSSDYISSGGGTRSTITQQDIGLELKVKPLIGKDGSVQLEITQTVQNIKDTTKIDGNDQPIVGNREAQSFINVHSGEIIVLGGLQEQSDTKNRSRLGPIPIIGDFLGSRKKETRRSDLLFFIRPTVLTTADTDNVSAYQRMDTMHNLDPMRSMLGIPENERLPGESAHSAAPSMKRPR</sequence>
<evidence type="ECO:0000259" key="9">
    <source>
        <dbReference type="Pfam" id="PF03958"/>
    </source>
</evidence>
<evidence type="ECO:0000256" key="7">
    <source>
        <dbReference type="SAM" id="SignalP"/>
    </source>
</evidence>
<dbReference type="InterPro" id="IPR050810">
    <property type="entry name" value="Bact_Secretion_Sys_Channel"/>
</dbReference>
<dbReference type="Gene3D" id="3.55.50.30">
    <property type="match status" value="1"/>
</dbReference>
<dbReference type="AlphaFoldDB" id="A0A178INB2"/>
<evidence type="ECO:0000256" key="6">
    <source>
        <dbReference type="SAM" id="MobiDB-lite"/>
    </source>
</evidence>
<dbReference type="InterPro" id="IPR038591">
    <property type="entry name" value="NolW-like_sf"/>
</dbReference>
<comment type="subcellular location">
    <subcellularLocation>
        <location evidence="5">Cell outer membrane</location>
    </subcellularLocation>
    <subcellularLocation>
        <location evidence="1">Membrane</location>
    </subcellularLocation>
</comment>
<dbReference type="PANTHER" id="PTHR30332">
    <property type="entry name" value="PROBABLE GENERAL SECRETION PATHWAY PROTEIN D"/>
    <property type="match status" value="1"/>
</dbReference>
<dbReference type="STRING" id="1184151.AW736_04725"/>
<evidence type="ECO:0000313" key="10">
    <source>
        <dbReference type="EMBL" id="OAM91181.1"/>
    </source>
</evidence>
<evidence type="ECO:0000259" key="8">
    <source>
        <dbReference type="Pfam" id="PF00263"/>
    </source>
</evidence>
<keyword evidence="2 7" id="KW-0732">Signal</keyword>
<feature type="domain" description="Type II/III secretion system secretin-like" evidence="8">
    <location>
        <begin position="521"/>
        <end position="679"/>
    </location>
</feature>
<dbReference type="RefSeq" id="WP_068769078.1">
    <property type="nucleotide sequence ID" value="NZ_CP109796.1"/>
</dbReference>
<feature type="domain" description="NolW-like" evidence="9">
    <location>
        <begin position="175"/>
        <end position="235"/>
    </location>
</feature>
<feature type="region of interest" description="Disordered" evidence="6">
    <location>
        <begin position="27"/>
        <end position="68"/>
    </location>
</feature>
<dbReference type="Proteomes" id="UP000078486">
    <property type="component" value="Unassembled WGS sequence"/>
</dbReference>
<feature type="chain" id="PRO_5008089157" evidence="7">
    <location>
        <begin position="33"/>
        <end position="730"/>
    </location>
</feature>
<gene>
    <name evidence="10" type="ORF">AW736_04725</name>
</gene>
<feature type="region of interest" description="Disordered" evidence="6">
    <location>
        <begin position="709"/>
        <end position="730"/>
    </location>
</feature>
<dbReference type="Pfam" id="PF00263">
    <property type="entry name" value="Secretin"/>
    <property type="match status" value="1"/>
</dbReference>
<feature type="region of interest" description="Disordered" evidence="6">
    <location>
        <begin position="354"/>
        <end position="380"/>
    </location>
</feature>
<dbReference type="GO" id="GO:0009306">
    <property type="term" value="P:protein secretion"/>
    <property type="evidence" value="ECO:0007669"/>
    <property type="project" value="InterPro"/>
</dbReference>
<accession>A0A178INB2</accession>
<feature type="signal peptide" evidence="7">
    <location>
        <begin position="1"/>
        <end position="32"/>
    </location>
</feature>
<comment type="similarity">
    <text evidence="4">Belongs to the bacterial secretin family.</text>
</comment>
<organism evidence="10 11">
    <name type="scientific">Termitidicoccus mucosus</name>
    <dbReference type="NCBI Taxonomy" id="1184151"/>
    <lineage>
        <taxon>Bacteria</taxon>
        <taxon>Pseudomonadati</taxon>
        <taxon>Verrucomicrobiota</taxon>
        <taxon>Opitutia</taxon>
        <taxon>Opitutales</taxon>
        <taxon>Opitutaceae</taxon>
        <taxon>Termitidicoccus</taxon>
    </lineage>
</organism>
<evidence type="ECO:0000256" key="4">
    <source>
        <dbReference type="RuleBase" id="RU004003"/>
    </source>
</evidence>
<name>A0A178INB2_9BACT</name>
<dbReference type="PANTHER" id="PTHR30332:SF24">
    <property type="entry name" value="SECRETIN GSPD-RELATED"/>
    <property type="match status" value="1"/>
</dbReference>
<comment type="caution">
    <text evidence="10">The sequence shown here is derived from an EMBL/GenBank/DDBJ whole genome shotgun (WGS) entry which is preliminary data.</text>
</comment>
<feature type="compositionally biased region" description="Low complexity" evidence="6">
    <location>
        <begin position="27"/>
        <end position="65"/>
    </location>
</feature>
<keyword evidence="5" id="KW-0813">Transport</keyword>
<dbReference type="GO" id="GO:0015627">
    <property type="term" value="C:type II protein secretion system complex"/>
    <property type="evidence" value="ECO:0007669"/>
    <property type="project" value="TreeGrafter"/>
</dbReference>
<evidence type="ECO:0000256" key="1">
    <source>
        <dbReference type="ARBA" id="ARBA00004370"/>
    </source>
</evidence>
<keyword evidence="11" id="KW-1185">Reference proteome</keyword>
<dbReference type="PRINTS" id="PR00811">
    <property type="entry name" value="BCTERIALGSPD"/>
</dbReference>
<reference evidence="10 11" key="1">
    <citation type="submission" date="2016-01" db="EMBL/GenBank/DDBJ databases">
        <title>High potential of lignocellulose degradation of a new Verrucomicrobia species.</title>
        <authorList>
            <person name="Wang Y."/>
            <person name="Shi Y."/>
            <person name="Qiu Z."/>
            <person name="Liu S."/>
            <person name="Yang H."/>
        </authorList>
    </citation>
    <scope>NUCLEOTIDE SEQUENCE [LARGE SCALE GENOMIC DNA]</scope>
    <source>
        <strain evidence="10 11">TSB47</strain>
    </source>
</reference>
<protein>
    <submittedName>
        <fullName evidence="10">Uncharacterized protein</fullName>
    </submittedName>
</protein>
<dbReference type="GO" id="GO:0009279">
    <property type="term" value="C:cell outer membrane"/>
    <property type="evidence" value="ECO:0007669"/>
    <property type="project" value="UniProtKB-SubCell"/>
</dbReference>
<evidence type="ECO:0000313" key="11">
    <source>
        <dbReference type="Proteomes" id="UP000078486"/>
    </source>
</evidence>
<keyword evidence="3" id="KW-0472">Membrane</keyword>
<dbReference type="Gene3D" id="3.30.1370.120">
    <property type="match status" value="3"/>
</dbReference>
<proteinExistence type="inferred from homology"/>
<dbReference type="InterPro" id="IPR001775">
    <property type="entry name" value="GspD/PilQ"/>
</dbReference>
<dbReference type="OrthoDB" id="9766211at2"/>
<dbReference type="EMBL" id="LRRQ01000039">
    <property type="protein sequence ID" value="OAM91181.1"/>
    <property type="molecule type" value="Genomic_DNA"/>
</dbReference>
<dbReference type="InterPro" id="IPR005644">
    <property type="entry name" value="NolW-like"/>
</dbReference>
<feature type="domain" description="NolW-like" evidence="9">
    <location>
        <begin position="314"/>
        <end position="442"/>
    </location>
</feature>
<evidence type="ECO:0000256" key="2">
    <source>
        <dbReference type="ARBA" id="ARBA00022729"/>
    </source>
</evidence>
<dbReference type="InterPro" id="IPR004846">
    <property type="entry name" value="T2SS/T3SS_dom"/>
</dbReference>
<evidence type="ECO:0000256" key="3">
    <source>
        <dbReference type="ARBA" id="ARBA00023136"/>
    </source>
</evidence>